<dbReference type="Proteomes" id="UP001325680">
    <property type="component" value="Chromosome"/>
</dbReference>
<evidence type="ECO:0000313" key="1">
    <source>
        <dbReference type="EMBL" id="WQD39775.1"/>
    </source>
</evidence>
<accession>A0ABZ0WCA6</accession>
<organism evidence="1 2">
    <name type="scientific">Niabella yanshanensis</name>
    <dbReference type="NCBI Taxonomy" id="577386"/>
    <lineage>
        <taxon>Bacteria</taxon>
        <taxon>Pseudomonadati</taxon>
        <taxon>Bacteroidota</taxon>
        <taxon>Chitinophagia</taxon>
        <taxon>Chitinophagales</taxon>
        <taxon>Chitinophagaceae</taxon>
        <taxon>Niabella</taxon>
    </lineage>
</organism>
<name>A0ABZ0WCA6_9BACT</name>
<proteinExistence type="predicted"/>
<keyword evidence="2" id="KW-1185">Reference proteome</keyword>
<dbReference type="EMBL" id="CP139960">
    <property type="protein sequence ID" value="WQD39775.1"/>
    <property type="molecule type" value="Genomic_DNA"/>
</dbReference>
<protein>
    <recommendedName>
        <fullName evidence="3">DUF4198 domain-containing protein</fullName>
    </recommendedName>
</protein>
<evidence type="ECO:0000313" key="2">
    <source>
        <dbReference type="Proteomes" id="UP001325680"/>
    </source>
</evidence>
<gene>
    <name evidence="1" type="ORF">U0035_06395</name>
</gene>
<reference evidence="1 2" key="1">
    <citation type="submission" date="2023-12" db="EMBL/GenBank/DDBJ databases">
        <title>Genome sequencing and assembly of bacterial species from a model synthetic community.</title>
        <authorList>
            <person name="Hogle S.L."/>
        </authorList>
    </citation>
    <scope>NUCLEOTIDE SEQUENCE [LARGE SCALE GENOMIC DNA]</scope>
    <source>
        <strain evidence="1 2">HAMBI_3031</strain>
    </source>
</reference>
<dbReference type="RefSeq" id="WP_114789191.1">
    <property type="nucleotide sequence ID" value="NZ_CP139960.1"/>
</dbReference>
<evidence type="ECO:0008006" key="3">
    <source>
        <dbReference type="Google" id="ProtNLM"/>
    </source>
</evidence>
<sequence length="234" mass="27420">MKYILTFIFSLTTIIIYCQMDNSKIIGNYVSDMTRLELKADGTFSLSAPDYVFPYTFKNYETSGKWVSSGKEVILNPDKVPRTPVLTLTEKKIDNADSIEIKIIYQTREYENEVEVGTEHFKFDLMTLYLNKAKNYIHLVHAPKNRNCTFARKVKRQHILDSSSTVRFPVQNIEKIGIYTYGFKTKKELIPRDPHSSYFEIIIVQPVDKERTPRSKKVIIKGKHAFFMKYTERF</sequence>